<dbReference type="EMBL" id="CM045762">
    <property type="protein sequence ID" value="KAI8010517.1"/>
    <property type="molecule type" value="Genomic_DNA"/>
</dbReference>
<evidence type="ECO:0000313" key="2">
    <source>
        <dbReference type="Proteomes" id="UP001060215"/>
    </source>
</evidence>
<reference evidence="1 2" key="1">
    <citation type="journal article" date="2022" name="Plant J.">
        <title>Chromosome-level genome of Camellia lanceoleosa provides a valuable resource for understanding genome evolution and self-incompatibility.</title>
        <authorList>
            <person name="Gong W."/>
            <person name="Xiao S."/>
            <person name="Wang L."/>
            <person name="Liao Z."/>
            <person name="Chang Y."/>
            <person name="Mo W."/>
            <person name="Hu G."/>
            <person name="Li W."/>
            <person name="Zhao G."/>
            <person name="Zhu H."/>
            <person name="Hu X."/>
            <person name="Ji K."/>
            <person name="Xiang X."/>
            <person name="Song Q."/>
            <person name="Yuan D."/>
            <person name="Jin S."/>
            <person name="Zhang L."/>
        </authorList>
    </citation>
    <scope>NUCLEOTIDE SEQUENCE [LARGE SCALE GENOMIC DNA]</scope>
    <source>
        <strain evidence="1">SQ_2022a</strain>
    </source>
</reference>
<accession>A0ACC0HAF1</accession>
<proteinExistence type="predicted"/>
<dbReference type="Proteomes" id="UP001060215">
    <property type="component" value="Chromosome 5"/>
</dbReference>
<gene>
    <name evidence="1" type="ORF">LOK49_LG06G01347</name>
</gene>
<name>A0ACC0HAF1_9ERIC</name>
<comment type="caution">
    <text evidence="1">The sequence shown here is derived from an EMBL/GenBank/DDBJ whole genome shotgun (WGS) entry which is preliminary data.</text>
</comment>
<protein>
    <submittedName>
        <fullName evidence="1">Uncharacterized protein</fullName>
    </submittedName>
</protein>
<evidence type="ECO:0000313" key="1">
    <source>
        <dbReference type="EMBL" id="KAI8010517.1"/>
    </source>
</evidence>
<organism evidence="1 2">
    <name type="scientific">Camellia lanceoleosa</name>
    <dbReference type="NCBI Taxonomy" id="1840588"/>
    <lineage>
        <taxon>Eukaryota</taxon>
        <taxon>Viridiplantae</taxon>
        <taxon>Streptophyta</taxon>
        <taxon>Embryophyta</taxon>
        <taxon>Tracheophyta</taxon>
        <taxon>Spermatophyta</taxon>
        <taxon>Magnoliopsida</taxon>
        <taxon>eudicotyledons</taxon>
        <taxon>Gunneridae</taxon>
        <taxon>Pentapetalae</taxon>
        <taxon>asterids</taxon>
        <taxon>Ericales</taxon>
        <taxon>Theaceae</taxon>
        <taxon>Camellia</taxon>
    </lineage>
</organism>
<sequence>MNYGNVVCTILFPYLSIEIMTKWVTTVDIKKPSLDCCISAPVGTHKTLFLESHEVAFSRSMTDKSKA</sequence>
<keyword evidence="2" id="KW-1185">Reference proteome</keyword>